<accession>A0A2P8FP09</accession>
<evidence type="ECO:0000256" key="1">
    <source>
        <dbReference type="SAM" id="MobiDB-lite"/>
    </source>
</evidence>
<keyword evidence="2" id="KW-0812">Transmembrane</keyword>
<keyword evidence="4" id="KW-1185">Reference proteome</keyword>
<feature type="region of interest" description="Disordered" evidence="1">
    <location>
        <begin position="1"/>
        <end position="26"/>
    </location>
</feature>
<protein>
    <submittedName>
        <fullName evidence="3">Uncharacterized protein</fullName>
    </submittedName>
</protein>
<sequence>MTEEQRKQAYAEMERRMAMSHPEVEIPVKQAPDRSAMQARMEQVYQEKEIQPVLPKPIPVVEQPKPIAELPKPRVSPVTVEAPVVPPVVEQRVAYSQPLKQSPPAVKPVLPIEKIHEPYLQSEKEPVNWRDVGRRWKIGIGIFLVIVLILVEMWFVLS</sequence>
<name>A0A2P8FP09_9BACT</name>
<evidence type="ECO:0000313" key="4">
    <source>
        <dbReference type="Proteomes" id="UP000241964"/>
    </source>
</evidence>
<evidence type="ECO:0000313" key="3">
    <source>
        <dbReference type="EMBL" id="PSL23460.1"/>
    </source>
</evidence>
<dbReference type="RefSeq" id="WP_106598589.1">
    <property type="nucleotide sequence ID" value="NZ_PYAS01000016.1"/>
</dbReference>
<keyword evidence="2" id="KW-0472">Membrane</keyword>
<comment type="caution">
    <text evidence="3">The sequence shown here is derived from an EMBL/GenBank/DDBJ whole genome shotgun (WGS) entry which is preliminary data.</text>
</comment>
<dbReference type="AlphaFoldDB" id="A0A2P8FP09"/>
<keyword evidence="2" id="KW-1133">Transmembrane helix</keyword>
<gene>
    <name evidence="3" type="ORF">CLV60_11615</name>
</gene>
<proteinExistence type="predicted"/>
<reference evidence="3 4" key="1">
    <citation type="submission" date="2018-03" db="EMBL/GenBank/DDBJ databases">
        <title>Genomic Encyclopedia of Archaeal and Bacterial Type Strains, Phase II (KMG-II): from individual species to whole genera.</title>
        <authorList>
            <person name="Goeker M."/>
        </authorList>
    </citation>
    <scope>NUCLEOTIDE SEQUENCE [LARGE SCALE GENOMIC DNA]</scope>
    <source>
        <strain evidence="3 4">DSM 29057</strain>
    </source>
</reference>
<evidence type="ECO:0000256" key="2">
    <source>
        <dbReference type="SAM" id="Phobius"/>
    </source>
</evidence>
<feature type="transmembrane region" description="Helical" evidence="2">
    <location>
        <begin position="138"/>
        <end position="157"/>
    </location>
</feature>
<dbReference type="OrthoDB" id="9891753at2"/>
<organism evidence="3 4">
    <name type="scientific">Dyadobacter jiangsuensis</name>
    <dbReference type="NCBI Taxonomy" id="1591085"/>
    <lineage>
        <taxon>Bacteria</taxon>
        <taxon>Pseudomonadati</taxon>
        <taxon>Bacteroidota</taxon>
        <taxon>Cytophagia</taxon>
        <taxon>Cytophagales</taxon>
        <taxon>Spirosomataceae</taxon>
        <taxon>Dyadobacter</taxon>
    </lineage>
</organism>
<dbReference type="Proteomes" id="UP000241964">
    <property type="component" value="Unassembled WGS sequence"/>
</dbReference>
<dbReference type="EMBL" id="PYAS01000016">
    <property type="protein sequence ID" value="PSL23460.1"/>
    <property type="molecule type" value="Genomic_DNA"/>
</dbReference>